<evidence type="ECO:0000313" key="2">
    <source>
        <dbReference type="EMBL" id="NZA02257.1"/>
    </source>
</evidence>
<dbReference type="AlphaFoldDB" id="A0A853IWV1"/>
<evidence type="ECO:0000256" key="1">
    <source>
        <dbReference type="SAM" id="MobiDB-lite"/>
    </source>
</evidence>
<dbReference type="Proteomes" id="UP000589716">
    <property type="component" value="Unassembled WGS sequence"/>
</dbReference>
<dbReference type="EMBL" id="JACCKX010000001">
    <property type="protein sequence ID" value="NZA02257.1"/>
    <property type="molecule type" value="Genomic_DNA"/>
</dbReference>
<reference evidence="2 3" key="1">
    <citation type="submission" date="2020-07" db="EMBL/GenBank/DDBJ databases">
        <authorList>
            <person name="Maaloum M."/>
        </authorList>
    </citation>
    <scope>NUCLEOTIDE SEQUENCE [LARGE SCALE GENOMIC DNA]</scope>
    <source>
        <strain evidence="2 3">GCS-AN-3</strain>
    </source>
</reference>
<keyword evidence="3" id="KW-1185">Reference proteome</keyword>
<accession>A0A853IWV1</accession>
<gene>
    <name evidence="2" type="ORF">H0I39_11750</name>
</gene>
<dbReference type="RefSeq" id="WP_180550605.1">
    <property type="nucleotide sequence ID" value="NZ_JACCKX010000001.1"/>
</dbReference>
<feature type="region of interest" description="Disordered" evidence="1">
    <location>
        <begin position="1"/>
        <end position="26"/>
    </location>
</feature>
<name>A0A853IWV1_9BURK</name>
<comment type="caution">
    <text evidence="2">The sequence shown here is derived from an EMBL/GenBank/DDBJ whole genome shotgun (WGS) entry which is preliminary data.</text>
</comment>
<protein>
    <submittedName>
        <fullName evidence="2">Uncharacterized protein</fullName>
    </submittedName>
</protein>
<evidence type="ECO:0000313" key="3">
    <source>
        <dbReference type="Proteomes" id="UP000589716"/>
    </source>
</evidence>
<organism evidence="2 3">
    <name type="scientific">Ottowia beijingensis</name>
    <dbReference type="NCBI Taxonomy" id="1207057"/>
    <lineage>
        <taxon>Bacteria</taxon>
        <taxon>Pseudomonadati</taxon>
        <taxon>Pseudomonadota</taxon>
        <taxon>Betaproteobacteria</taxon>
        <taxon>Burkholderiales</taxon>
        <taxon>Comamonadaceae</taxon>
        <taxon>Ottowia</taxon>
    </lineage>
</organism>
<sequence>MTTSAAPVADPAVSGTAAPTLPAAGDQATGVVVSPVTQPVIEQPRPPVQVQTLPPMK</sequence>
<proteinExistence type="predicted"/>